<dbReference type="EMBL" id="SMCQ01000024">
    <property type="protein sequence ID" value="TCV93099.1"/>
    <property type="molecule type" value="Genomic_DNA"/>
</dbReference>
<feature type="transmembrane region" description="Helical" evidence="1">
    <location>
        <begin position="7"/>
        <end position="27"/>
    </location>
</feature>
<dbReference type="GeneID" id="98916373"/>
<proteinExistence type="predicted"/>
<name>A0A4V2W3S1_9FIRM</name>
<protein>
    <submittedName>
        <fullName evidence="2">Uncharacterized protein</fullName>
    </submittedName>
</protein>
<evidence type="ECO:0000256" key="1">
    <source>
        <dbReference type="SAM" id="Phobius"/>
    </source>
</evidence>
<evidence type="ECO:0000313" key="3">
    <source>
        <dbReference type="Proteomes" id="UP000295515"/>
    </source>
</evidence>
<dbReference type="Proteomes" id="UP000295515">
    <property type="component" value="Unassembled WGS sequence"/>
</dbReference>
<keyword evidence="3" id="KW-1185">Reference proteome</keyword>
<keyword evidence="1" id="KW-0472">Membrane</keyword>
<keyword evidence="1" id="KW-0812">Transmembrane</keyword>
<accession>A0A4V2W3S1</accession>
<keyword evidence="1" id="KW-1133">Transmembrane helix</keyword>
<organism evidence="2 3">
    <name type="scientific">Longibaculum muris</name>
    <dbReference type="NCBI Taxonomy" id="1796628"/>
    <lineage>
        <taxon>Bacteria</taxon>
        <taxon>Bacillati</taxon>
        <taxon>Bacillota</taxon>
        <taxon>Erysipelotrichia</taxon>
        <taxon>Erysipelotrichales</taxon>
        <taxon>Coprobacillaceae</taxon>
        <taxon>Longibaculum</taxon>
    </lineage>
</organism>
<gene>
    <name evidence="2" type="ORF">EDD60_12420</name>
</gene>
<dbReference type="RefSeq" id="WP_066444641.1">
    <property type="nucleotide sequence ID" value="NZ_JADMQS010000006.1"/>
</dbReference>
<reference evidence="2 3" key="1">
    <citation type="submission" date="2019-03" db="EMBL/GenBank/DDBJ databases">
        <title>Genomic Encyclopedia of Type Strains, Phase IV (KMG-IV): sequencing the most valuable type-strain genomes for metagenomic binning, comparative biology and taxonomic classification.</title>
        <authorList>
            <person name="Goeker M."/>
        </authorList>
    </citation>
    <scope>NUCLEOTIDE SEQUENCE [LARGE SCALE GENOMIC DNA]</scope>
    <source>
        <strain evidence="2 3">DSM 29487</strain>
    </source>
</reference>
<dbReference type="AlphaFoldDB" id="A0A4V2W3S1"/>
<feature type="transmembrane region" description="Helical" evidence="1">
    <location>
        <begin position="33"/>
        <end position="54"/>
    </location>
</feature>
<evidence type="ECO:0000313" key="2">
    <source>
        <dbReference type="EMBL" id="TCV93099.1"/>
    </source>
</evidence>
<feature type="transmembrane region" description="Helical" evidence="1">
    <location>
        <begin position="61"/>
        <end position="78"/>
    </location>
</feature>
<sequence>MLEKLSIRFVTSLIFMWYIFQMTGIVIYIDVYIFLMMILFSVLVTLLIESLYSLLRHLLRWTPYLLLGMIVSICLFFHFAGGGIYLGLLVYTLISVGIQLYREYKMEKLLNVALDNWNKNDTIE</sequence>
<comment type="caution">
    <text evidence="2">The sequence shown here is derived from an EMBL/GenBank/DDBJ whole genome shotgun (WGS) entry which is preliminary data.</text>
</comment>
<feature type="transmembrane region" description="Helical" evidence="1">
    <location>
        <begin position="84"/>
        <end position="101"/>
    </location>
</feature>